<evidence type="ECO:0000256" key="8">
    <source>
        <dbReference type="ARBA" id="ARBA00023125"/>
    </source>
</evidence>
<dbReference type="EMBL" id="JAFIRN010000005">
    <property type="protein sequence ID" value="KAG5849371.1"/>
    <property type="molecule type" value="Genomic_DNA"/>
</dbReference>
<reference evidence="12" key="1">
    <citation type="submission" date="2021-01" db="EMBL/GenBank/DDBJ databases">
        <title>A chromosome-scale assembly of European eel, Anguilla anguilla.</title>
        <authorList>
            <person name="Henkel C."/>
            <person name="Jong-Raadsen S.A."/>
            <person name="Dufour S."/>
            <person name="Weltzien F.-A."/>
            <person name="Palstra A.P."/>
            <person name="Pelster B."/>
            <person name="Spaink H.P."/>
            <person name="Van Den Thillart G.E."/>
            <person name="Jansen H."/>
            <person name="Zahm M."/>
            <person name="Klopp C."/>
            <person name="Cedric C."/>
            <person name="Louis A."/>
            <person name="Berthelot C."/>
            <person name="Parey E."/>
            <person name="Roest Crollius H."/>
            <person name="Montfort J."/>
            <person name="Robinson-Rechavi M."/>
            <person name="Bucao C."/>
            <person name="Bouchez O."/>
            <person name="Gislard M."/>
            <person name="Lluch J."/>
            <person name="Milhes M."/>
            <person name="Lampietro C."/>
            <person name="Lopez Roques C."/>
            <person name="Donnadieu C."/>
            <person name="Braasch I."/>
            <person name="Desvignes T."/>
            <person name="Postlethwait J."/>
            <person name="Bobe J."/>
            <person name="Guiguen Y."/>
            <person name="Dirks R."/>
        </authorList>
    </citation>
    <scope>NUCLEOTIDE SEQUENCE</scope>
    <source>
        <strain evidence="12">Tag_6206</strain>
        <tissue evidence="12">Liver</tissue>
    </source>
</reference>
<evidence type="ECO:0000313" key="12">
    <source>
        <dbReference type="EMBL" id="KAG5849371.1"/>
    </source>
</evidence>
<feature type="compositionally biased region" description="Basic and acidic residues" evidence="11">
    <location>
        <begin position="71"/>
        <end position="88"/>
    </location>
</feature>
<feature type="compositionally biased region" description="Basic and acidic residues" evidence="11">
    <location>
        <begin position="41"/>
        <end position="54"/>
    </location>
</feature>
<keyword evidence="2" id="KW-0678">Repressor</keyword>
<dbReference type="GO" id="GO:0000981">
    <property type="term" value="F:DNA-binding transcription factor activity, RNA polymerase II-specific"/>
    <property type="evidence" value="ECO:0007669"/>
    <property type="project" value="TreeGrafter"/>
</dbReference>
<dbReference type="PANTHER" id="PTHR12487">
    <property type="entry name" value="TEASHIRT-RELATED"/>
    <property type="match status" value="1"/>
</dbReference>
<dbReference type="Proteomes" id="UP001044222">
    <property type="component" value="Unassembled WGS sequence"/>
</dbReference>
<evidence type="ECO:0000256" key="5">
    <source>
        <dbReference type="ARBA" id="ARBA00022771"/>
    </source>
</evidence>
<dbReference type="PANTHER" id="PTHR12487:SF5">
    <property type="entry name" value="TEASHIRT HOMOLOG 3"/>
    <property type="match status" value="1"/>
</dbReference>
<dbReference type="GO" id="GO:0005634">
    <property type="term" value="C:nucleus"/>
    <property type="evidence" value="ECO:0007669"/>
    <property type="project" value="TreeGrafter"/>
</dbReference>
<dbReference type="GO" id="GO:0003677">
    <property type="term" value="F:DNA binding"/>
    <property type="evidence" value="ECO:0007669"/>
    <property type="project" value="UniProtKB-KW"/>
</dbReference>
<evidence type="ECO:0000256" key="4">
    <source>
        <dbReference type="ARBA" id="ARBA00022737"/>
    </source>
</evidence>
<organism evidence="12 13">
    <name type="scientific">Anguilla anguilla</name>
    <name type="common">European freshwater eel</name>
    <name type="synonym">Muraena anguilla</name>
    <dbReference type="NCBI Taxonomy" id="7936"/>
    <lineage>
        <taxon>Eukaryota</taxon>
        <taxon>Metazoa</taxon>
        <taxon>Chordata</taxon>
        <taxon>Craniata</taxon>
        <taxon>Vertebrata</taxon>
        <taxon>Euteleostomi</taxon>
        <taxon>Actinopterygii</taxon>
        <taxon>Neopterygii</taxon>
        <taxon>Teleostei</taxon>
        <taxon>Anguilliformes</taxon>
        <taxon>Anguillidae</taxon>
        <taxon>Anguilla</taxon>
    </lineage>
</organism>
<evidence type="ECO:0000256" key="3">
    <source>
        <dbReference type="ARBA" id="ARBA00022723"/>
    </source>
</evidence>
<evidence type="ECO:0000256" key="7">
    <source>
        <dbReference type="ARBA" id="ARBA00023015"/>
    </source>
</evidence>
<keyword evidence="6" id="KW-0862">Zinc</keyword>
<keyword evidence="13" id="KW-1185">Reference proteome</keyword>
<evidence type="ECO:0000313" key="13">
    <source>
        <dbReference type="Proteomes" id="UP001044222"/>
    </source>
</evidence>
<evidence type="ECO:0000256" key="6">
    <source>
        <dbReference type="ARBA" id="ARBA00022833"/>
    </source>
</evidence>
<evidence type="ECO:0000256" key="10">
    <source>
        <dbReference type="ARBA" id="ARBA00023242"/>
    </source>
</evidence>
<keyword evidence="5" id="KW-0863">Zinc-finger</keyword>
<feature type="region of interest" description="Disordered" evidence="11">
    <location>
        <begin position="38"/>
        <end position="104"/>
    </location>
</feature>
<accession>A0A9D3S1W2</accession>
<evidence type="ECO:0000256" key="2">
    <source>
        <dbReference type="ARBA" id="ARBA00022491"/>
    </source>
</evidence>
<gene>
    <name evidence="12" type="ORF">ANANG_G00109650</name>
</gene>
<evidence type="ECO:0000256" key="9">
    <source>
        <dbReference type="ARBA" id="ARBA00023163"/>
    </source>
</evidence>
<proteinExistence type="predicted"/>
<dbReference type="InterPro" id="IPR027008">
    <property type="entry name" value="Teashirt_fam"/>
</dbReference>
<evidence type="ECO:0000256" key="11">
    <source>
        <dbReference type="SAM" id="MobiDB-lite"/>
    </source>
</evidence>
<keyword evidence="3" id="KW-0479">Metal-binding</keyword>
<sequence length="104" mass="11555">MPRRKQQAPRRAAAYVPEELKDAALLDGGVEETDIVMEEEPPAKYRCSEEDLPGKDPACLRDSPMGGVSSREMDSESHLSESSDRMSDFESVSVKNEEAVKDPR</sequence>
<keyword evidence="10" id="KW-0539">Nucleus</keyword>
<comment type="caution">
    <text evidence="12">The sequence shown here is derived from an EMBL/GenBank/DDBJ whole genome shotgun (WGS) entry which is preliminary data.</text>
</comment>
<keyword evidence="4" id="KW-0677">Repeat</keyword>
<dbReference type="GO" id="GO:0008270">
    <property type="term" value="F:zinc ion binding"/>
    <property type="evidence" value="ECO:0007669"/>
    <property type="project" value="UniProtKB-KW"/>
</dbReference>
<evidence type="ECO:0000256" key="1">
    <source>
        <dbReference type="ARBA" id="ARBA00022473"/>
    </source>
</evidence>
<keyword evidence="9" id="KW-0804">Transcription</keyword>
<dbReference type="AlphaFoldDB" id="A0A9D3S1W2"/>
<keyword evidence="1" id="KW-0217">Developmental protein</keyword>
<keyword evidence="7" id="KW-0805">Transcription regulation</keyword>
<feature type="compositionally biased region" description="Basic and acidic residues" evidence="11">
    <location>
        <begin position="95"/>
        <end position="104"/>
    </location>
</feature>
<protein>
    <submittedName>
        <fullName evidence="12">Uncharacterized protein</fullName>
    </submittedName>
</protein>
<keyword evidence="8" id="KW-0238">DNA-binding</keyword>
<name>A0A9D3S1W2_ANGAN</name>